<dbReference type="GO" id="GO:0005216">
    <property type="term" value="F:monoatomic ion channel activity"/>
    <property type="evidence" value="ECO:0007669"/>
    <property type="project" value="InterPro"/>
</dbReference>
<evidence type="ECO:0000256" key="2">
    <source>
        <dbReference type="SAM" id="Phobius"/>
    </source>
</evidence>
<keyword evidence="4" id="KW-1185">Reference proteome</keyword>
<evidence type="ECO:0000256" key="1">
    <source>
        <dbReference type="SAM" id="MobiDB-lite"/>
    </source>
</evidence>
<name>D6TIK4_KTERA</name>
<feature type="transmembrane region" description="Helical" evidence="2">
    <location>
        <begin position="115"/>
        <end position="131"/>
    </location>
</feature>
<dbReference type="STRING" id="485913.Krac_10805"/>
<evidence type="ECO:0000313" key="4">
    <source>
        <dbReference type="Proteomes" id="UP000004508"/>
    </source>
</evidence>
<dbReference type="PROSITE" id="PS00327">
    <property type="entry name" value="BACTERIAL_OPSIN_RET"/>
    <property type="match status" value="1"/>
</dbReference>
<gene>
    <name evidence="3" type="ORF">Krac_10805</name>
</gene>
<dbReference type="OrthoDB" id="152099at2"/>
<dbReference type="eggNOG" id="COG3815">
    <property type="taxonomic scope" value="Bacteria"/>
</dbReference>
<reference evidence="3 4" key="1">
    <citation type="journal article" date="2011" name="Stand. Genomic Sci.">
        <title>Non-contiguous finished genome sequence and contextual data of the filamentous soil bacterium Ktedonobacter racemifer type strain (SOSP1-21).</title>
        <authorList>
            <person name="Chang Y.J."/>
            <person name="Land M."/>
            <person name="Hauser L."/>
            <person name="Chertkov O."/>
            <person name="Del Rio T.G."/>
            <person name="Nolan M."/>
            <person name="Copeland A."/>
            <person name="Tice H."/>
            <person name="Cheng J.F."/>
            <person name="Lucas S."/>
            <person name="Han C."/>
            <person name="Goodwin L."/>
            <person name="Pitluck S."/>
            <person name="Ivanova N."/>
            <person name="Ovchinikova G."/>
            <person name="Pati A."/>
            <person name="Chen A."/>
            <person name="Palaniappan K."/>
            <person name="Mavromatis K."/>
            <person name="Liolios K."/>
            <person name="Brettin T."/>
            <person name="Fiebig A."/>
            <person name="Rohde M."/>
            <person name="Abt B."/>
            <person name="Goker M."/>
            <person name="Detter J.C."/>
            <person name="Woyke T."/>
            <person name="Bristow J."/>
            <person name="Eisen J.A."/>
            <person name="Markowitz V."/>
            <person name="Hugenholtz P."/>
            <person name="Kyrpides N.C."/>
            <person name="Klenk H.P."/>
            <person name="Lapidus A."/>
        </authorList>
    </citation>
    <scope>NUCLEOTIDE SEQUENCE [LARGE SCALE GENOMIC DNA]</scope>
    <source>
        <strain evidence="4">DSM 44963</strain>
    </source>
</reference>
<evidence type="ECO:0000313" key="3">
    <source>
        <dbReference type="EMBL" id="EFH89261.1"/>
    </source>
</evidence>
<evidence type="ECO:0008006" key="5">
    <source>
        <dbReference type="Google" id="ProtNLM"/>
    </source>
</evidence>
<feature type="region of interest" description="Disordered" evidence="1">
    <location>
        <begin position="1"/>
        <end position="29"/>
    </location>
</feature>
<feature type="transmembrane region" description="Helical" evidence="2">
    <location>
        <begin position="52"/>
        <end position="73"/>
    </location>
</feature>
<feature type="transmembrane region" description="Helical" evidence="2">
    <location>
        <begin position="166"/>
        <end position="185"/>
    </location>
</feature>
<protein>
    <recommendedName>
        <fullName evidence="5">DUF2085 domain-containing protein</fullName>
    </recommendedName>
</protein>
<feature type="compositionally biased region" description="Polar residues" evidence="1">
    <location>
        <begin position="1"/>
        <end position="12"/>
    </location>
</feature>
<dbReference type="InterPro" id="IPR019206">
    <property type="entry name" value="DUF2085_TM"/>
</dbReference>
<dbReference type="GO" id="GO:0016020">
    <property type="term" value="C:membrane"/>
    <property type="evidence" value="ECO:0007669"/>
    <property type="project" value="InterPro"/>
</dbReference>
<dbReference type="AlphaFoldDB" id="D6TIK4"/>
<dbReference type="Pfam" id="PF09858">
    <property type="entry name" value="DUF2085"/>
    <property type="match status" value="1"/>
</dbReference>
<dbReference type="Proteomes" id="UP000004508">
    <property type="component" value="Unassembled WGS sequence"/>
</dbReference>
<sequence length="218" mass="24416">MATSSLHTTGRGKQQLPLRPGQLSRPARKQPRIIQSLSDFSNKMGDFLTEHWATIVTVGLGILVFAAISVPFLSYLGLDVLSKPIFYTLHLVCAQIPSHSFYIFGHQLGMCARNFSIYTSMFIGSLIFTLSKKRIPGIPWWFWVILMLPIAWDGLTQMFGLRESTWQLRLLTGTLFGLGNVWFALPMMQKSLLLPVASPYPTRIPGQQNIVAASSQTE</sequence>
<dbReference type="InterPro" id="IPR018229">
    <property type="entry name" value="Rhodopsin_retinal_BS"/>
</dbReference>
<keyword evidence="2" id="KW-0472">Membrane</keyword>
<dbReference type="RefSeq" id="WP_007905727.1">
    <property type="nucleotide sequence ID" value="NZ_ADVG01000001.1"/>
</dbReference>
<organism evidence="3 4">
    <name type="scientific">Ktedonobacter racemifer DSM 44963</name>
    <dbReference type="NCBI Taxonomy" id="485913"/>
    <lineage>
        <taxon>Bacteria</taxon>
        <taxon>Bacillati</taxon>
        <taxon>Chloroflexota</taxon>
        <taxon>Ktedonobacteria</taxon>
        <taxon>Ktedonobacterales</taxon>
        <taxon>Ktedonobacteraceae</taxon>
        <taxon>Ktedonobacter</taxon>
    </lineage>
</organism>
<keyword evidence="2" id="KW-1133">Transmembrane helix</keyword>
<dbReference type="EMBL" id="ADVG01000001">
    <property type="protein sequence ID" value="EFH89261.1"/>
    <property type="molecule type" value="Genomic_DNA"/>
</dbReference>
<keyword evidence="2" id="KW-0812">Transmembrane</keyword>
<comment type="caution">
    <text evidence="3">The sequence shown here is derived from an EMBL/GenBank/DDBJ whole genome shotgun (WGS) entry which is preliminary data.</text>
</comment>
<accession>D6TIK4</accession>
<feature type="transmembrane region" description="Helical" evidence="2">
    <location>
        <begin position="138"/>
        <end position="160"/>
    </location>
</feature>
<proteinExistence type="predicted"/>
<dbReference type="InParanoid" id="D6TIK4"/>